<feature type="transmembrane region" description="Helical" evidence="5">
    <location>
        <begin position="175"/>
        <end position="193"/>
    </location>
</feature>
<evidence type="ECO:0000313" key="7">
    <source>
        <dbReference type="EMBL" id="CAE0455859.1"/>
    </source>
</evidence>
<evidence type="ECO:0000256" key="1">
    <source>
        <dbReference type="ARBA" id="ARBA00004127"/>
    </source>
</evidence>
<feature type="transmembrane region" description="Helical" evidence="5">
    <location>
        <begin position="26"/>
        <end position="44"/>
    </location>
</feature>
<dbReference type="PANTHER" id="PTHR39535">
    <property type="entry name" value="SPORULATION-DELAYING PROTEIN SDPB"/>
    <property type="match status" value="1"/>
</dbReference>
<keyword evidence="2 5" id="KW-0812">Transmembrane</keyword>
<organism evidence="7">
    <name type="scientific">Chaetoceros debilis</name>
    <dbReference type="NCBI Taxonomy" id="122233"/>
    <lineage>
        <taxon>Eukaryota</taxon>
        <taxon>Sar</taxon>
        <taxon>Stramenopiles</taxon>
        <taxon>Ochrophyta</taxon>
        <taxon>Bacillariophyta</taxon>
        <taxon>Coscinodiscophyceae</taxon>
        <taxon>Chaetocerotophycidae</taxon>
        <taxon>Chaetocerotales</taxon>
        <taxon>Chaetocerotaceae</taxon>
        <taxon>Chaetoceros</taxon>
    </lineage>
</organism>
<reference evidence="7" key="1">
    <citation type="submission" date="2021-01" db="EMBL/GenBank/DDBJ databases">
        <authorList>
            <person name="Corre E."/>
            <person name="Pelletier E."/>
            <person name="Niang G."/>
            <person name="Scheremetjew M."/>
            <person name="Finn R."/>
            <person name="Kale V."/>
            <person name="Holt S."/>
            <person name="Cochrane G."/>
            <person name="Meng A."/>
            <person name="Brown T."/>
            <person name="Cohen L."/>
        </authorList>
    </citation>
    <scope>NUCLEOTIDE SEQUENCE</scope>
    <source>
        <strain evidence="7">MM31A-1</strain>
    </source>
</reference>
<dbReference type="InterPro" id="IPR011020">
    <property type="entry name" value="HTTM-like"/>
</dbReference>
<gene>
    <name evidence="7" type="ORF">CDEB00056_LOCUS700</name>
</gene>
<feature type="transmembrane region" description="Helical" evidence="5">
    <location>
        <begin position="268"/>
        <end position="285"/>
    </location>
</feature>
<keyword evidence="4 5" id="KW-0472">Membrane</keyword>
<dbReference type="AlphaFoldDB" id="A0A7S3PUM4"/>
<dbReference type="PANTHER" id="PTHR39535:SF2">
    <property type="entry name" value="HTTM DOMAIN-CONTAINING PROTEIN"/>
    <property type="match status" value="1"/>
</dbReference>
<feature type="transmembrane region" description="Helical" evidence="5">
    <location>
        <begin position="136"/>
        <end position="154"/>
    </location>
</feature>
<evidence type="ECO:0000259" key="6">
    <source>
        <dbReference type="SMART" id="SM00752"/>
    </source>
</evidence>
<dbReference type="InterPro" id="IPR052964">
    <property type="entry name" value="Sporulation_signal_mat"/>
</dbReference>
<dbReference type="GO" id="GO:0012505">
    <property type="term" value="C:endomembrane system"/>
    <property type="evidence" value="ECO:0007669"/>
    <property type="project" value="UniProtKB-SubCell"/>
</dbReference>
<name>A0A7S3PUM4_9STRA</name>
<keyword evidence="3 5" id="KW-1133">Transmembrane helix</keyword>
<evidence type="ECO:0000256" key="5">
    <source>
        <dbReference type="SAM" id="Phobius"/>
    </source>
</evidence>
<accession>A0A7S3PUM4</accession>
<feature type="transmembrane region" description="Helical" evidence="5">
    <location>
        <begin position="89"/>
        <end position="116"/>
    </location>
</feature>
<dbReference type="EMBL" id="HBIO01000978">
    <property type="protein sequence ID" value="CAE0455859.1"/>
    <property type="molecule type" value="Transcribed_RNA"/>
</dbReference>
<feature type="transmembrane region" description="Helical" evidence="5">
    <location>
        <begin position="245"/>
        <end position="263"/>
    </location>
</feature>
<proteinExistence type="predicted"/>
<comment type="subcellular location">
    <subcellularLocation>
        <location evidence="1">Endomembrane system</location>
        <topology evidence="1">Multi-pass membrane protein</topology>
    </subcellularLocation>
</comment>
<evidence type="ECO:0000256" key="3">
    <source>
        <dbReference type="ARBA" id="ARBA00022989"/>
    </source>
</evidence>
<dbReference type="SMART" id="SM00752">
    <property type="entry name" value="HTTM"/>
    <property type="match status" value="1"/>
</dbReference>
<evidence type="ECO:0000256" key="4">
    <source>
        <dbReference type="ARBA" id="ARBA00023136"/>
    </source>
</evidence>
<feature type="domain" description="HTTM-like" evidence="6">
    <location>
        <begin position="19"/>
        <end position="309"/>
    </location>
</feature>
<evidence type="ECO:0000256" key="2">
    <source>
        <dbReference type="ARBA" id="ARBA00022692"/>
    </source>
</evidence>
<sequence>MEKNDKTPAVPNWSGYRAVLGSSEKGLAIFRIMTGFLLALELLLRYRFLHVFYSDEGTFPTSLLTPQVDNLYRCICIHAFSGSMIYQQFLLTLQLILAVSLMVGYRTRLVCCLSWYLYLSITLRNTWLNFILDRYFHYMLFYAMFLPTANVLSVDSLLRKKMHHESGRFYGSDQVIVSLATICVKAQILWIYLDAGQGKYNDPLGGWSLNADPIPALDSYARHTVIARYLYAFATPVGLRLMTPSVVYIELLTAPIALIGSYFGNRRLVLSAIILICSLHAGIAMTVRNTFLLSSIACAAWAVFLPPPSISSSMKLSAANTPTSASSKRSSIYSTIVIVPMIFGSVWFETISGECNQSMKHIWSTLLHNRWNVFIGAEEYVTWEIAPGRLQNGSVVDVWGRKVNVDWQMPGSGAPSTSTARPGRWRSFPYLAELDGEEGDALWSYLCRQWDTENCVDKGNEGKKLLRYNFFMLQADVLPDMEFSPTRKRLIHSHDCTKKSNFVKHIIQTETSNFDQDAEL</sequence>
<protein>
    <recommendedName>
        <fullName evidence="6">HTTM-like domain-containing protein</fullName>
    </recommendedName>
</protein>